<dbReference type="RefSeq" id="WP_283756386.1">
    <property type="nucleotide sequence ID" value="NZ_JAQOSQ010000001.1"/>
</dbReference>
<dbReference type="InterPro" id="IPR054651">
    <property type="entry name" value="Npun_F0494-like"/>
</dbReference>
<feature type="region of interest" description="Disordered" evidence="1">
    <location>
        <begin position="1"/>
        <end position="22"/>
    </location>
</feature>
<comment type="caution">
    <text evidence="2">The sequence shown here is derived from an EMBL/GenBank/DDBJ whole genome shotgun (WGS) entry which is preliminary data.</text>
</comment>
<name>A0ABT7BSI4_9CYAN</name>
<feature type="compositionally biased region" description="Pro residues" evidence="1">
    <location>
        <begin position="1"/>
        <end position="11"/>
    </location>
</feature>
<evidence type="ECO:0008006" key="4">
    <source>
        <dbReference type="Google" id="ProtNLM"/>
    </source>
</evidence>
<evidence type="ECO:0000313" key="3">
    <source>
        <dbReference type="Proteomes" id="UP001232992"/>
    </source>
</evidence>
<organism evidence="2 3">
    <name type="scientific">Roseofilum casamattae BLCC-M143</name>
    <dbReference type="NCBI Taxonomy" id="3022442"/>
    <lineage>
        <taxon>Bacteria</taxon>
        <taxon>Bacillati</taxon>
        <taxon>Cyanobacteriota</taxon>
        <taxon>Cyanophyceae</taxon>
        <taxon>Desertifilales</taxon>
        <taxon>Desertifilaceae</taxon>
        <taxon>Roseofilum</taxon>
        <taxon>Roseofilum casamattae</taxon>
    </lineage>
</organism>
<protein>
    <recommendedName>
        <fullName evidence="4">MarR family transcriptional regulator</fullName>
    </recommendedName>
</protein>
<gene>
    <name evidence="2" type="ORF">PMH09_00865</name>
</gene>
<keyword evidence="3" id="KW-1185">Reference proteome</keyword>
<proteinExistence type="predicted"/>
<accession>A0ABT7BSI4</accession>
<evidence type="ECO:0000256" key="1">
    <source>
        <dbReference type="SAM" id="MobiDB-lite"/>
    </source>
</evidence>
<dbReference type="Proteomes" id="UP001232992">
    <property type="component" value="Unassembled WGS sequence"/>
</dbReference>
<dbReference type="EMBL" id="JAQOSQ010000001">
    <property type="protein sequence ID" value="MDJ1181732.1"/>
    <property type="molecule type" value="Genomic_DNA"/>
</dbReference>
<evidence type="ECO:0000313" key="2">
    <source>
        <dbReference type="EMBL" id="MDJ1181732.1"/>
    </source>
</evidence>
<reference evidence="2 3" key="1">
    <citation type="submission" date="2023-01" db="EMBL/GenBank/DDBJ databases">
        <title>Novel diversity within Roseofilum (Cyanobacteria; Desertifilaceae) from marine benthic mats with descriptions of four novel species.</title>
        <authorList>
            <person name="Wang Y."/>
            <person name="Berthold D.E."/>
            <person name="Hu J."/>
            <person name="Lefler F.W."/>
            <person name="Laughinghouse H.D. IV."/>
        </authorList>
    </citation>
    <scope>NUCLEOTIDE SEQUENCE [LARGE SCALE GENOMIC DNA]</scope>
    <source>
        <strain evidence="2 3">BLCC-M143</strain>
    </source>
</reference>
<sequence length="143" mass="15967">MSLVNSPPPASPKSTPSILPSHPSWKRADRALRCSPFQLSLFIAMRSQSIPLAAMSAPAGVTIGYTRNPLTELRAENSLLWLIQVGLLRREVDGQGITDRFRLTPLGRNIVEHWEQKLGELPPASFGDRLRNFIDRLIPGFLR</sequence>
<dbReference type="NCBIfam" id="NF045586">
    <property type="entry name" value="Npun_F0494_fam"/>
    <property type="match status" value="1"/>
</dbReference>